<keyword evidence="10" id="KW-1185">Reference proteome</keyword>
<evidence type="ECO:0000313" key="10">
    <source>
        <dbReference type="Proteomes" id="UP000462212"/>
    </source>
</evidence>
<dbReference type="Proteomes" id="UP000462212">
    <property type="component" value="Unassembled WGS sequence"/>
</dbReference>
<feature type="transmembrane region" description="Helical" evidence="7">
    <location>
        <begin position="165"/>
        <end position="192"/>
    </location>
</feature>
<feature type="transmembrane region" description="Helical" evidence="7">
    <location>
        <begin position="243"/>
        <end position="263"/>
    </location>
</feature>
<evidence type="ECO:0000256" key="7">
    <source>
        <dbReference type="SAM" id="Phobius"/>
    </source>
</evidence>
<reference evidence="9 10" key="1">
    <citation type="submission" date="2018-05" db="EMBL/GenBank/DDBJ databases">
        <title>Genome sequencing and assembly of the regulated plant pathogen Lachnellula willkommii and related sister species for the development of diagnostic species identification markers.</title>
        <authorList>
            <person name="Giroux E."/>
            <person name="Bilodeau G."/>
        </authorList>
    </citation>
    <scope>NUCLEOTIDE SEQUENCE [LARGE SCALE GENOMIC DNA]</scope>
    <source>
        <strain evidence="9 10">CBS 197.66</strain>
    </source>
</reference>
<evidence type="ECO:0000256" key="1">
    <source>
        <dbReference type="ARBA" id="ARBA00004141"/>
    </source>
</evidence>
<dbReference type="AlphaFoldDB" id="A0A8H8RZP5"/>
<sequence>MALPAGVSMMQAIQQLNSTGRLAGKLTPDYFAANESWKVTNTVIALAVLEILFIVLFFFSRIRIGTANGLDTYLMVPAFIVRDYSACLFLFSPHGVSRLTPHLVFVKYAGLGKHWYAIEPHEWVMFLKLELSLSMLNPPALTLPKLAILCLYLRVFTTKPYRWAAYFIGVVLIITWIVYFCVQMVMCVPFAYQWNKTIPNGKCLNQFAIFVWIGLPSIATDIMIIILPLPIIWRLQTSVNQKIGLTITFLTGSVGIVTAIVRFAVFLRLTKPELDLSWTGVDVVLWATIEPSVYLIAACLPSLRSLLNPVFKEFDMEALRTRFRIKDDKAPPNDIIENIHLSGITAINSSTAAGPRSPGARSGFKRLNEPVWPNTSFYDGNKSTGMSTCYRERDSEDSGEGGIAHSQTELQGESQYSYGIVVQKAFTISTEPIRK</sequence>
<comment type="similarity">
    <text evidence="5">Belongs to the SAT4 family.</text>
</comment>
<evidence type="ECO:0000256" key="3">
    <source>
        <dbReference type="ARBA" id="ARBA00022989"/>
    </source>
</evidence>
<evidence type="ECO:0000256" key="6">
    <source>
        <dbReference type="SAM" id="MobiDB-lite"/>
    </source>
</evidence>
<evidence type="ECO:0000256" key="2">
    <source>
        <dbReference type="ARBA" id="ARBA00022692"/>
    </source>
</evidence>
<dbReference type="InterPro" id="IPR049326">
    <property type="entry name" value="Rhodopsin_dom_fungi"/>
</dbReference>
<protein>
    <recommendedName>
        <fullName evidence="8">Rhodopsin domain-containing protein</fullName>
    </recommendedName>
</protein>
<feature type="region of interest" description="Disordered" evidence="6">
    <location>
        <begin position="383"/>
        <end position="410"/>
    </location>
</feature>
<name>A0A8H8RZP5_9HELO</name>
<feature type="transmembrane region" description="Helical" evidence="7">
    <location>
        <begin position="39"/>
        <end position="60"/>
    </location>
</feature>
<comment type="subcellular location">
    <subcellularLocation>
        <location evidence="1">Membrane</location>
        <topology evidence="1">Multi-pass membrane protein</topology>
    </subcellularLocation>
</comment>
<feature type="domain" description="Rhodopsin" evidence="8">
    <location>
        <begin position="59"/>
        <end position="308"/>
    </location>
</feature>
<accession>A0A8H8RZP5</accession>
<evidence type="ECO:0000259" key="8">
    <source>
        <dbReference type="Pfam" id="PF20684"/>
    </source>
</evidence>
<dbReference type="InterPro" id="IPR052337">
    <property type="entry name" value="SAT4-like"/>
</dbReference>
<dbReference type="OrthoDB" id="5401779at2759"/>
<gene>
    <name evidence="9" type="ORF">LSUB1_G001770</name>
</gene>
<keyword evidence="3 7" id="KW-1133">Transmembrane helix</keyword>
<dbReference type="GO" id="GO:0016020">
    <property type="term" value="C:membrane"/>
    <property type="evidence" value="ECO:0007669"/>
    <property type="project" value="UniProtKB-SubCell"/>
</dbReference>
<keyword evidence="4 7" id="KW-0472">Membrane</keyword>
<dbReference type="Pfam" id="PF20684">
    <property type="entry name" value="Fung_rhodopsin"/>
    <property type="match status" value="1"/>
</dbReference>
<dbReference type="EMBL" id="QGMJ01000050">
    <property type="protein sequence ID" value="TVY44000.1"/>
    <property type="molecule type" value="Genomic_DNA"/>
</dbReference>
<evidence type="ECO:0000256" key="4">
    <source>
        <dbReference type="ARBA" id="ARBA00023136"/>
    </source>
</evidence>
<dbReference type="PANTHER" id="PTHR33048:SF47">
    <property type="entry name" value="INTEGRAL MEMBRANE PROTEIN-RELATED"/>
    <property type="match status" value="1"/>
</dbReference>
<evidence type="ECO:0000256" key="5">
    <source>
        <dbReference type="ARBA" id="ARBA00038359"/>
    </source>
</evidence>
<comment type="caution">
    <text evidence="9">The sequence shown here is derived from an EMBL/GenBank/DDBJ whole genome shotgun (WGS) entry which is preliminary data.</text>
</comment>
<organism evidence="9 10">
    <name type="scientific">Lachnellula subtilissima</name>
    <dbReference type="NCBI Taxonomy" id="602034"/>
    <lineage>
        <taxon>Eukaryota</taxon>
        <taxon>Fungi</taxon>
        <taxon>Dikarya</taxon>
        <taxon>Ascomycota</taxon>
        <taxon>Pezizomycotina</taxon>
        <taxon>Leotiomycetes</taxon>
        <taxon>Helotiales</taxon>
        <taxon>Lachnaceae</taxon>
        <taxon>Lachnellula</taxon>
    </lineage>
</organism>
<keyword evidence="2 7" id="KW-0812">Transmembrane</keyword>
<evidence type="ECO:0000313" key="9">
    <source>
        <dbReference type="EMBL" id="TVY44000.1"/>
    </source>
</evidence>
<proteinExistence type="inferred from homology"/>
<dbReference type="PANTHER" id="PTHR33048">
    <property type="entry name" value="PTH11-LIKE INTEGRAL MEMBRANE PROTEIN (AFU_ORTHOLOGUE AFUA_5G11245)"/>
    <property type="match status" value="1"/>
</dbReference>
<feature type="transmembrane region" description="Helical" evidence="7">
    <location>
        <begin position="207"/>
        <end position="231"/>
    </location>
</feature>